<dbReference type="InterPro" id="IPR002502">
    <property type="entry name" value="Amidase_domain"/>
</dbReference>
<organism evidence="6">
    <name type="scientific">marine sediment metagenome</name>
    <dbReference type="NCBI Taxonomy" id="412755"/>
    <lineage>
        <taxon>unclassified sequences</taxon>
        <taxon>metagenomes</taxon>
        <taxon>ecological metagenomes</taxon>
    </lineage>
</organism>
<comment type="catalytic activity">
    <reaction evidence="1">
        <text>Hydrolyzes the link between N-acetylmuramoyl residues and L-amino acid residues in certain cell-wall glycopeptides.</text>
        <dbReference type="EC" id="3.5.1.28"/>
    </reaction>
</comment>
<keyword evidence="4" id="KW-0961">Cell wall biogenesis/degradation</keyword>
<evidence type="ECO:0000259" key="5">
    <source>
        <dbReference type="Pfam" id="PF01510"/>
    </source>
</evidence>
<dbReference type="Gene3D" id="3.40.80.10">
    <property type="entry name" value="Peptidoglycan recognition protein-like"/>
    <property type="match status" value="1"/>
</dbReference>
<evidence type="ECO:0000256" key="1">
    <source>
        <dbReference type="ARBA" id="ARBA00001561"/>
    </source>
</evidence>
<dbReference type="GO" id="GO:0009254">
    <property type="term" value="P:peptidoglycan turnover"/>
    <property type="evidence" value="ECO:0007669"/>
    <property type="project" value="TreeGrafter"/>
</dbReference>
<protein>
    <recommendedName>
        <fullName evidence="2">N-acetylmuramoyl-L-alanine amidase</fullName>
        <ecNumber evidence="2">3.5.1.28</ecNumber>
    </recommendedName>
</protein>
<proteinExistence type="predicted"/>
<evidence type="ECO:0000256" key="2">
    <source>
        <dbReference type="ARBA" id="ARBA00011901"/>
    </source>
</evidence>
<evidence type="ECO:0000256" key="4">
    <source>
        <dbReference type="ARBA" id="ARBA00023316"/>
    </source>
</evidence>
<dbReference type="InterPro" id="IPR051206">
    <property type="entry name" value="NAMLAA_amidase_2"/>
</dbReference>
<accession>A0A0F9H3X8</accession>
<evidence type="ECO:0000313" key="6">
    <source>
        <dbReference type="EMBL" id="KKM05735.1"/>
    </source>
</evidence>
<reference evidence="6" key="1">
    <citation type="journal article" date="2015" name="Nature">
        <title>Complex archaea that bridge the gap between prokaryotes and eukaryotes.</title>
        <authorList>
            <person name="Spang A."/>
            <person name="Saw J.H."/>
            <person name="Jorgensen S.L."/>
            <person name="Zaremba-Niedzwiedzka K."/>
            <person name="Martijn J."/>
            <person name="Lind A.E."/>
            <person name="van Eijk R."/>
            <person name="Schleper C."/>
            <person name="Guy L."/>
            <person name="Ettema T.J."/>
        </authorList>
    </citation>
    <scope>NUCLEOTIDE SEQUENCE</scope>
</reference>
<dbReference type="SUPFAM" id="SSF55846">
    <property type="entry name" value="N-acetylmuramoyl-L-alanine amidase-like"/>
    <property type="match status" value="1"/>
</dbReference>
<dbReference type="CDD" id="cd06583">
    <property type="entry name" value="PGRP"/>
    <property type="match status" value="1"/>
</dbReference>
<dbReference type="PANTHER" id="PTHR30417">
    <property type="entry name" value="N-ACETYLMURAMOYL-L-ALANINE AMIDASE AMID"/>
    <property type="match status" value="1"/>
</dbReference>
<feature type="non-terminal residue" evidence="6">
    <location>
        <position position="111"/>
    </location>
</feature>
<dbReference type="EMBL" id="LAZR01016153">
    <property type="protein sequence ID" value="KKM05735.1"/>
    <property type="molecule type" value="Genomic_DNA"/>
</dbReference>
<dbReference type="AlphaFoldDB" id="A0A0F9H3X8"/>
<gene>
    <name evidence="6" type="ORF">LCGC14_1751050</name>
</gene>
<evidence type="ECO:0000256" key="3">
    <source>
        <dbReference type="ARBA" id="ARBA00022801"/>
    </source>
</evidence>
<feature type="domain" description="N-acetylmuramoyl-L-alanine amidase" evidence="5">
    <location>
        <begin position="22"/>
        <end position="109"/>
    </location>
</feature>
<dbReference type="GO" id="GO:0071555">
    <property type="term" value="P:cell wall organization"/>
    <property type="evidence" value="ECO:0007669"/>
    <property type="project" value="UniProtKB-KW"/>
</dbReference>
<dbReference type="GO" id="GO:0009253">
    <property type="term" value="P:peptidoglycan catabolic process"/>
    <property type="evidence" value="ECO:0007669"/>
    <property type="project" value="InterPro"/>
</dbReference>
<dbReference type="EC" id="3.5.1.28" evidence="2"/>
<dbReference type="Pfam" id="PF01510">
    <property type="entry name" value="Amidase_2"/>
    <property type="match status" value="1"/>
</dbReference>
<keyword evidence="3" id="KW-0378">Hydrolase</keyword>
<comment type="caution">
    <text evidence="6">The sequence shown here is derived from an EMBL/GenBank/DDBJ whole genome shotgun (WGS) entry which is preliminary data.</text>
</comment>
<dbReference type="PANTHER" id="PTHR30417:SF1">
    <property type="entry name" value="N-ACETYLMURAMOYL-L-ALANINE AMIDASE AMID"/>
    <property type="match status" value="1"/>
</dbReference>
<sequence length="111" mass="12401">MVTPDLVRLSPNYYNRPPRGGVVIIHATRSTVSMNPSEFEGTLNYFSDRNSEASSHWVIARDGRKARVVPDNLQAWHAAEDNAIAWGIELEQGVESDGFPLMQMESLIEVS</sequence>
<dbReference type="InterPro" id="IPR036505">
    <property type="entry name" value="Amidase/PGRP_sf"/>
</dbReference>
<dbReference type="GO" id="GO:0008745">
    <property type="term" value="F:N-acetylmuramoyl-L-alanine amidase activity"/>
    <property type="evidence" value="ECO:0007669"/>
    <property type="project" value="UniProtKB-EC"/>
</dbReference>
<name>A0A0F9H3X8_9ZZZZ</name>